<name>A0AAD9DLJ3_9TELE</name>
<feature type="region of interest" description="Disordered" evidence="1">
    <location>
        <begin position="62"/>
        <end position="88"/>
    </location>
</feature>
<comment type="caution">
    <text evidence="2">The sequence shown here is derived from an EMBL/GenBank/DDBJ whole genome shotgun (WGS) entry which is preliminary data.</text>
</comment>
<keyword evidence="3" id="KW-1185">Reference proteome</keyword>
<evidence type="ECO:0000313" key="2">
    <source>
        <dbReference type="EMBL" id="KAK1787020.1"/>
    </source>
</evidence>
<gene>
    <name evidence="2" type="ORF">P4O66_017395</name>
</gene>
<dbReference type="EMBL" id="JAROKS010000024">
    <property type="protein sequence ID" value="KAK1787020.1"/>
    <property type="molecule type" value="Genomic_DNA"/>
</dbReference>
<protein>
    <submittedName>
        <fullName evidence="2">Uncharacterized protein</fullName>
    </submittedName>
</protein>
<feature type="compositionally biased region" description="Basic and acidic residues" evidence="1">
    <location>
        <begin position="79"/>
        <end position="88"/>
    </location>
</feature>
<sequence length="88" mass="9720">MSECWNVEILECIVPPELVPQYSEPDILMQMKGTGSETEETSTDTHTLHTHYEDDDLKALGARGEALRVGPTRPLRRVTPRDGGGRAG</sequence>
<evidence type="ECO:0000313" key="3">
    <source>
        <dbReference type="Proteomes" id="UP001239994"/>
    </source>
</evidence>
<reference evidence="2" key="1">
    <citation type="submission" date="2023-03" db="EMBL/GenBank/DDBJ databases">
        <title>Electrophorus voltai genome.</title>
        <authorList>
            <person name="Bian C."/>
        </authorList>
    </citation>
    <scope>NUCLEOTIDE SEQUENCE</scope>
    <source>
        <strain evidence="2">CB-2022</strain>
        <tissue evidence="2">Muscle</tissue>
    </source>
</reference>
<organism evidence="2 3">
    <name type="scientific">Electrophorus voltai</name>
    <dbReference type="NCBI Taxonomy" id="2609070"/>
    <lineage>
        <taxon>Eukaryota</taxon>
        <taxon>Metazoa</taxon>
        <taxon>Chordata</taxon>
        <taxon>Craniata</taxon>
        <taxon>Vertebrata</taxon>
        <taxon>Euteleostomi</taxon>
        <taxon>Actinopterygii</taxon>
        <taxon>Neopterygii</taxon>
        <taxon>Teleostei</taxon>
        <taxon>Ostariophysi</taxon>
        <taxon>Gymnotiformes</taxon>
        <taxon>Gymnotoidei</taxon>
        <taxon>Gymnotidae</taxon>
        <taxon>Electrophorus</taxon>
    </lineage>
</organism>
<evidence type="ECO:0000256" key="1">
    <source>
        <dbReference type="SAM" id="MobiDB-lite"/>
    </source>
</evidence>
<dbReference type="Proteomes" id="UP001239994">
    <property type="component" value="Unassembled WGS sequence"/>
</dbReference>
<accession>A0AAD9DLJ3</accession>
<dbReference type="AlphaFoldDB" id="A0AAD9DLJ3"/>
<proteinExistence type="predicted"/>